<keyword evidence="15" id="KW-1185">Reference proteome</keyword>
<dbReference type="GO" id="GO:0005886">
    <property type="term" value="C:plasma membrane"/>
    <property type="evidence" value="ECO:0007669"/>
    <property type="project" value="TreeGrafter"/>
</dbReference>
<dbReference type="InterPro" id="IPR036097">
    <property type="entry name" value="HisK_dim/P_sf"/>
</dbReference>
<dbReference type="Pfam" id="PF08521">
    <property type="entry name" value="2CSK_N"/>
    <property type="match status" value="1"/>
</dbReference>
<comment type="caution">
    <text evidence="14">The sequence shown here is derived from an EMBL/GenBank/DDBJ whole genome shotgun (WGS) entry which is preliminary data.</text>
</comment>
<evidence type="ECO:0000259" key="13">
    <source>
        <dbReference type="PROSITE" id="PS50109"/>
    </source>
</evidence>
<keyword evidence="11" id="KW-0902">Two-component regulatory system</keyword>
<dbReference type="PANTHER" id="PTHR45436">
    <property type="entry name" value="SENSOR HISTIDINE KINASE YKOH"/>
    <property type="match status" value="1"/>
</dbReference>
<dbReference type="InterPro" id="IPR050428">
    <property type="entry name" value="TCS_sensor_his_kinase"/>
</dbReference>
<dbReference type="InterPro" id="IPR036890">
    <property type="entry name" value="HATPase_C_sf"/>
</dbReference>
<dbReference type="InterPro" id="IPR013727">
    <property type="entry name" value="2CSK_N"/>
</dbReference>
<dbReference type="InterPro" id="IPR003594">
    <property type="entry name" value="HATPase_dom"/>
</dbReference>
<evidence type="ECO:0000256" key="8">
    <source>
        <dbReference type="ARBA" id="ARBA00022777"/>
    </source>
</evidence>
<accession>A0A6B2KSV8</accession>
<evidence type="ECO:0000313" key="14">
    <source>
        <dbReference type="EMBL" id="NDV13201.1"/>
    </source>
</evidence>
<keyword evidence="10" id="KW-1133">Transmembrane helix</keyword>
<name>A0A6B2KSV8_9NEIS</name>
<dbReference type="Pfam" id="PF00512">
    <property type="entry name" value="HisKA"/>
    <property type="match status" value="1"/>
</dbReference>
<dbReference type="RefSeq" id="WP_163316407.1">
    <property type="nucleotide sequence ID" value="NZ_JAAGAA010000009.1"/>
</dbReference>
<dbReference type="SUPFAM" id="SSF55874">
    <property type="entry name" value="ATPase domain of HSP90 chaperone/DNA topoisomerase II/histidine kinase"/>
    <property type="match status" value="1"/>
</dbReference>
<dbReference type="PROSITE" id="PS50109">
    <property type="entry name" value="HIS_KIN"/>
    <property type="match status" value="1"/>
</dbReference>
<dbReference type="AlphaFoldDB" id="A0A6B2KSV8"/>
<evidence type="ECO:0000256" key="4">
    <source>
        <dbReference type="ARBA" id="ARBA00022553"/>
    </source>
</evidence>
<proteinExistence type="predicted"/>
<evidence type="ECO:0000256" key="7">
    <source>
        <dbReference type="ARBA" id="ARBA00022741"/>
    </source>
</evidence>
<evidence type="ECO:0000256" key="11">
    <source>
        <dbReference type="ARBA" id="ARBA00023012"/>
    </source>
</evidence>
<dbReference type="PANTHER" id="PTHR45436:SF14">
    <property type="entry name" value="SENSOR PROTEIN QSEC"/>
    <property type="match status" value="1"/>
</dbReference>
<keyword evidence="12" id="KW-0472">Membrane</keyword>
<evidence type="ECO:0000256" key="12">
    <source>
        <dbReference type="ARBA" id="ARBA00023136"/>
    </source>
</evidence>
<keyword evidence="6" id="KW-0812">Transmembrane</keyword>
<dbReference type="InterPro" id="IPR004358">
    <property type="entry name" value="Sig_transdc_His_kin-like_C"/>
</dbReference>
<dbReference type="SUPFAM" id="SSF47384">
    <property type="entry name" value="Homodimeric domain of signal transducing histidine kinase"/>
    <property type="match status" value="1"/>
</dbReference>
<keyword evidence="9" id="KW-0067">ATP-binding</keyword>
<dbReference type="InterPro" id="IPR003661">
    <property type="entry name" value="HisK_dim/P_dom"/>
</dbReference>
<evidence type="ECO:0000256" key="5">
    <source>
        <dbReference type="ARBA" id="ARBA00022679"/>
    </source>
</evidence>
<dbReference type="InterPro" id="IPR005467">
    <property type="entry name" value="His_kinase_dom"/>
</dbReference>
<organism evidence="14 15">
    <name type="scientific">Crenobacter caeni</name>
    <dbReference type="NCBI Taxonomy" id="2705474"/>
    <lineage>
        <taxon>Bacteria</taxon>
        <taxon>Pseudomonadati</taxon>
        <taxon>Pseudomonadota</taxon>
        <taxon>Betaproteobacteria</taxon>
        <taxon>Neisseriales</taxon>
        <taxon>Neisseriaceae</taxon>
        <taxon>Crenobacter</taxon>
    </lineage>
</organism>
<protein>
    <recommendedName>
        <fullName evidence="3">histidine kinase</fullName>
        <ecNumber evidence="3">2.7.13.3</ecNumber>
    </recommendedName>
</protein>
<dbReference type="EMBL" id="JAAGAA010000009">
    <property type="protein sequence ID" value="NDV13201.1"/>
    <property type="molecule type" value="Genomic_DNA"/>
</dbReference>
<sequence>MRRVRSLRVQVMLTVALAVTLLWGLSAGIAWWQVRHEIDELFDTQQMQFARQLLAADLHDFDDDSARLPQGRELLPKSLPKARRGSLEDDALSFAVWSEDGEPLFADGGKHRLPPPDGRYGFYDARLDGEPWRVLYLALPDGHRTAVVGQALEFRDEVASEVLAAQLLPWLVALPLLLLAVWLTLSRRLSPLGRLAGQLRARRLDDATPLQATLPSEVQPMLDAINALTGRMADTLTRERRFTADAAHELRTPLAALKVQAEVAALPLPDADRARALSQLDAGIDRATRLVNQLLALTRLDPLSGPADAQAVDWARVAAQVKTDAAPFAAARGVCLTVSGDAAHALPLTGDETLLALMLRNLADNAVRYSQAEGGEVELVLAPDAVSVLDNGPGIAPELLPRIRERFFRPAGQTETGSGLGLSIVERVAQLHGLRLLLENRAEGGLAARIVRV</sequence>
<dbReference type="EC" id="2.7.13.3" evidence="3"/>
<evidence type="ECO:0000256" key="2">
    <source>
        <dbReference type="ARBA" id="ARBA00004141"/>
    </source>
</evidence>
<dbReference type="Gene3D" id="3.30.565.10">
    <property type="entry name" value="Histidine kinase-like ATPase, C-terminal domain"/>
    <property type="match status" value="1"/>
</dbReference>
<dbReference type="Proteomes" id="UP000482578">
    <property type="component" value="Unassembled WGS sequence"/>
</dbReference>
<evidence type="ECO:0000256" key="10">
    <source>
        <dbReference type="ARBA" id="ARBA00022989"/>
    </source>
</evidence>
<dbReference type="SMART" id="SM00388">
    <property type="entry name" value="HisKA"/>
    <property type="match status" value="1"/>
</dbReference>
<dbReference type="GO" id="GO:0000155">
    <property type="term" value="F:phosphorelay sensor kinase activity"/>
    <property type="evidence" value="ECO:0007669"/>
    <property type="project" value="InterPro"/>
</dbReference>
<dbReference type="PRINTS" id="PR00344">
    <property type="entry name" value="BCTRLSENSOR"/>
</dbReference>
<evidence type="ECO:0000256" key="6">
    <source>
        <dbReference type="ARBA" id="ARBA00022692"/>
    </source>
</evidence>
<keyword evidence="7" id="KW-0547">Nucleotide-binding</keyword>
<evidence type="ECO:0000256" key="1">
    <source>
        <dbReference type="ARBA" id="ARBA00000085"/>
    </source>
</evidence>
<comment type="catalytic activity">
    <reaction evidence="1">
        <text>ATP + protein L-histidine = ADP + protein N-phospho-L-histidine.</text>
        <dbReference type="EC" id="2.7.13.3"/>
    </reaction>
</comment>
<gene>
    <name evidence="14" type="ORF">GZH52_10425</name>
</gene>
<dbReference type="CDD" id="cd00082">
    <property type="entry name" value="HisKA"/>
    <property type="match status" value="1"/>
</dbReference>
<feature type="domain" description="Histidine kinase" evidence="13">
    <location>
        <begin position="245"/>
        <end position="453"/>
    </location>
</feature>
<evidence type="ECO:0000313" key="15">
    <source>
        <dbReference type="Proteomes" id="UP000482578"/>
    </source>
</evidence>
<evidence type="ECO:0000256" key="3">
    <source>
        <dbReference type="ARBA" id="ARBA00012438"/>
    </source>
</evidence>
<keyword evidence="5" id="KW-0808">Transferase</keyword>
<dbReference type="SMART" id="SM00387">
    <property type="entry name" value="HATPase_c"/>
    <property type="match status" value="1"/>
</dbReference>
<evidence type="ECO:0000256" key="9">
    <source>
        <dbReference type="ARBA" id="ARBA00022840"/>
    </source>
</evidence>
<reference evidence="14 15" key="1">
    <citation type="submission" date="2020-02" db="EMBL/GenBank/DDBJ databases">
        <authorList>
            <person name="Yang Z."/>
        </authorList>
    </citation>
    <scope>NUCLEOTIDE SEQUENCE [LARGE SCALE GENOMIC DNA]</scope>
    <source>
        <strain evidence="14 15">HX-7-9</strain>
    </source>
</reference>
<dbReference type="Pfam" id="PF02518">
    <property type="entry name" value="HATPase_c"/>
    <property type="match status" value="1"/>
</dbReference>
<keyword evidence="4" id="KW-0597">Phosphoprotein</keyword>
<keyword evidence="8" id="KW-0418">Kinase</keyword>
<dbReference type="Gene3D" id="1.10.287.130">
    <property type="match status" value="1"/>
</dbReference>
<dbReference type="Gene3D" id="1.20.5.1040">
    <property type="entry name" value="Sensor protein qsec"/>
    <property type="match status" value="2"/>
</dbReference>
<dbReference type="GO" id="GO:0005524">
    <property type="term" value="F:ATP binding"/>
    <property type="evidence" value="ECO:0007669"/>
    <property type="project" value="UniProtKB-KW"/>
</dbReference>
<comment type="subcellular location">
    <subcellularLocation>
        <location evidence="2">Membrane</location>
        <topology evidence="2">Multi-pass membrane protein</topology>
    </subcellularLocation>
</comment>